<dbReference type="HOGENOM" id="CLU_218588_0_0_5"/>
<keyword evidence="2" id="KW-1185">Reference proteome</keyword>
<sequence length="42" mass="4569">MMDLVLLGGAVATAAALAGLIATMPTPKPIPIRIRDRRRQRR</sequence>
<dbReference type="AlphaFoldDB" id="G7Z2R5"/>
<evidence type="ECO:0000313" key="1">
    <source>
        <dbReference type="EMBL" id="CBS85653.1"/>
    </source>
</evidence>
<dbReference type="EMBL" id="FQ311868">
    <property type="protein sequence ID" value="CBS85653.1"/>
    <property type="molecule type" value="Genomic_DNA"/>
</dbReference>
<proteinExistence type="predicted"/>
<dbReference type="Proteomes" id="UP000005667">
    <property type="component" value="Chromosome"/>
</dbReference>
<name>G7Z2R5_AZOL4</name>
<organism evidence="1 2">
    <name type="scientific">Azospirillum lipoferum (strain 4B)</name>
    <dbReference type="NCBI Taxonomy" id="862719"/>
    <lineage>
        <taxon>Bacteria</taxon>
        <taxon>Pseudomonadati</taxon>
        <taxon>Pseudomonadota</taxon>
        <taxon>Alphaproteobacteria</taxon>
        <taxon>Rhodospirillales</taxon>
        <taxon>Azospirillaceae</taxon>
        <taxon>Azospirillum</taxon>
    </lineage>
</organism>
<reference evidence="2" key="1">
    <citation type="journal article" date="2011" name="PLoS Genet.">
        <title>Azospirillum genomes reveal transition of bacteria from aquatic to terrestrial environments.</title>
        <authorList>
            <person name="Wisniewski-Dye F."/>
            <person name="Borziak K."/>
            <person name="Khalsa-Moyers G."/>
            <person name="Alexandre G."/>
            <person name="Sukharnikov L.O."/>
            <person name="Wuichet K."/>
            <person name="Hurst G.B."/>
            <person name="McDonald W.H."/>
            <person name="Robertson J.S."/>
            <person name="Barbe V."/>
            <person name="Calteau A."/>
            <person name="Rouy Z."/>
            <person name="Mangenot S."/>
            <person name="Prigent-Combaret C."/>
            <person name="Normand P."/>
            <person name="Boyer M."/>
            <person name="Siguier P."/>
            <person name="Dessaux Y."/>
            <person name="Elmerich C."/>
            <person name="Condemine G."/>
            <person name="Krishnen G."/>
            <person name="Kennedy I."/>
            <person name="Paterson A.H."/>
            <person name="Gonzalez V."/>
            <person name="Mavingui P."/>
            <person name="Zhulin I.B."/>
        </authorList>
    </citation>
    <scope>NUCLEOTIDE SEQUENCE [LARGE SCALE GENOMIC DNA]</scope>
    <source>
        <strain evidence="2">4B</strain>
    </source>
</reference>
<gene>
    <name evidence="1" type="ordered locus">AZOLI_0245</name>
</gene>
<protein>
    <submittedName>
        <fullName evidence="1">Uncharacterized protein</fullName>
    </submittedName>
</protein>
<accession>G7Z2R5</accession>
<dbReference type="RefSeq" id="WP_014246717.1">
    <property type="nucleotide sequence ID" value="NC_016622.1"/>
</dbReference>
<evidence type="ECO:0000313" key="2">
    <source>
        <dbReference type="Proteomes" id="UP000005667"/>
    </source>
</evidence>
<dbReference type="KEGG" id="ali:AZOLI_0245"/>